<keyword evidence="1" id="KW-0472">Membrane</keyword>
<dbReference type="Proteomes" id="UP000509667">
    <property type="component" value="Chromosome"/>
</dbReference>
<keyword evidence="3" id="KW-1185">Reference proteome</keyword>
<evidence type="ECO:0000313" key="2">
    <source>
        <dbReference type="EMBL" id="QLH78029.1"/>
    </source>
</evidence>
<dbReference type="EMBL" id="CP058910">
    <property type="protein sequence ID" value="QLH78029.1"/>
    <property type="molecule type" value="Genomic_DNA"/>
</dbReference>
<evidence type="ECO:0000313" key="3">
    <source>
        <dbReference type="Proteomes" id="UP000509667"/>
    </source>
</evidence>
<proteinExistence type="predicted"/>
<protein>
    <recommendedName>
        <fullName evidence="4">Type IV pilin N-terminal domain-containing protein</fullName>
    </recommendedName>
</protein>
<dbReference type="RefSeq" id="WP_179907951.1">
    <property type="nucleotide sequence ID" value="NZ_CP058910.1"/>
</dbReference>
<accession>A0A7D5T5X5</accession>
<name>A0A7D5T5X5_9EURY</name>
<gene>
    <name evidence="2" type="ORF">HZS55_12290</name>
</gene>
<evidence type="ECO:0008006" key="4">
    <source>
        <dbReference type="Google" id="ProtNLM"/>
    </source>
</evidence>
<reference evidence="2 3" key="1">
    <citation type="submission" date="2020-07" db="EMBL/GenBank/DDBJ databases">
        <title>Halosimplex pelagicum sp. nov. and Halosimplex rubrum sp. nov., isolated from salted brown alga Laminaria, and emended description of the genus Halosimplex.</title>
        <authorList>
            <person name="Cui H."/>
        </authorList>
    </citation>
    <scope>NUCLEOTIDE SEQUENCE [LARGE SCALE GENOMIC DNA]</scope>
    <source>
        <strain evidence="2 3">R27</strain>
    </source>
</reference>
<dbReference type="OrthoDB" id="234479at2157"/>
<feature type="transmembrane region" description="Helical" evidence="1">
    <location>
        <begin position="20"/>
        <end position="38"/>
    </location>
</feature>
<dbReference type="GeneID" id="56078655"/>
<evidence type="ECO:0000256" key="1">
    <source>
        <dbReference type="SAM" id="Phobius"/>
    </source>
</evidence>
<keyword evidence="1" id="KW-0812">Transmembrane</keyword>
<dbReference type="AlphaFoldDB" id="A0A7D5T5X5"/>
<organism evidence="2 3">
    <name type="scientific">Halosimplex rubrum</name>
    <dbReference type="NCBI Taxonomy" id="869889"/>
    <lineage>
        <taxon>Archaea</taxon>
        <taxon>Methanobacteriati</taxon>
        <taxon>Methanobacteriota</taxon>
        <taxon>Stenosarchaea group</taxon>
        <taxon>Halobacteria</taxon>
        <taxon>Halobacteriales</taxon>
        <taxon>Haloarculaceae</taxon>
        <taxon>Halosimplex</taxon>
    </lineage>
</organism>
<sequence>MTGRVLGAADRAVSQEGMAALGFGLTVLMIAVAGGLLMQSGDSLSDGGPILSTSSDPVHATGPDSGWVRIAHESGDTVDVADVDIVVSLPDHDKRARLHALPTERLTQDDYSGNHVFTRGRAGIDGAIAAADGNDAQLEASDEVAFQIEQRRVDLEPGQTVTVTLRHTESETRLARERIDVVE</sequence>
<keyword evidence="1" id="KW-1133">Transmembrane helix</keyword>
<dbReference type="KEGG" id="hrr:HZS55_12290"/>